<evidence type="ECO:0000313" key="2">
    <source>
        <dbReference type="Proteomes" id="UP000789702"/>
    </source>
</evidence>
<sequence>FLPDFSFNDLLALIPKITCLYKAYFSGSLKSEREKTTGIGYISHYSDSSVVENLDVLRSWPLDDDIKEIIHHAYKQATVLARDVLGMVLNTQIHDFVAFPNNDKVKMENEIEKQSAELQRDENLQITESIFISTAALEVNAWDKFSTLTELEKEEDFSDGCLQLDLILDSTQQSQNLNVEIDIDIGIIDEKLELAILINQRHSHEAYTNQRMERKVVGSSKSILNNKFSSLILYLSLNESACSGLTEISTTNVSLMHPVSQGGFGIG</sequence>
<reference evidence="1" key="1">
    <citation type="submission" date="2021-06" db="EMBL/GenBank/DDBJ databases">
        <authorList>
            <person name="Kallberg Y."/>
            <person name="Tangrot J."/>
            <person name="Rosling A."/>
        </authorList>
    </citation>
    <scope>NUCLEOTIDE SEQUENCE</scope>
    <source>
        <strain evidence="1">IL203A</strain>
    </source>
</reference>
<organism evidence="1 2">
    <name type="scientific">Dentiscutata heterogama</name>
    <dbReference type="NCBI Taxonomy" id="1316150"/>
    <lineage>
        <taxon>Eukaryota</taxon>
        <taxon>Fungi</taxon>
        <taxon>Fungi incertae sedis</taxon>
        <taxon>Mucoromycota</taxon>
        <taxon>Glomeromycotina</taxon>
        <taxon>Glomeromycetes</taxon>
        <taxon>Diversisporales</taxon>
        <taxon>Gigasporaceae</taxon>
        <taxon>Dentiscutata</taxon>
    </lineage>
</organism>
<dbReference type="Proteomes" id="UP000789702">
    <property type="component" value="Unassembled WGS sequence"/>
</dbReference>
<proteinExistence type="predicted"/>
<protein>
    <submittedName>
        <fullName evidence="1">4672_t:CDS:1</fullName>
    </submittedName>
</protein>
<name>A0ACA9P117_9GLOM</name>
<feature type="non-terminal residue" evidence="1">
    <location>
        <position position="1"/>
    </location>
</feature>
<feature type="non-terminal residue" evidence="1">
    <location>
        <position position="267"/>
    </location>
</feature>
<accession>A0ACA9P117</accession>
<dbReference type="EMBL" id="CAJVPU010023093">
    <property type="protein sequence ID" value="CAG8687092.1"/>
    <property type="molecule type" value="Genomic_DNA"/>
</dbReference>
<keyword evidence="2" id="KW-1185">Reference proteome</keyword>
<gene>
    <name evidence="1" type="ORF">DHETER_LOCUS11047</name>
</gene>
<comment type="caution">
    <text evidence="1">The sequence shown here is derived from an EMBL/GenBank/DDBJ whole genome shotgun (WGS) entry which is preliminary data.</text>
</comment>
<evidence type="ECO:0000313" key="1">
    <source>
        <dbReference type="EMBL" id="CAG8687092.1"/>
    </source>
</evidence>